<dbReference type="SMART" id="SM00448">
    <property type="entry name" value="REC"/>
    <property type="match status" value="1"/>
</dbReference>
<dbReference type="SUPFAM" id="SSF52172">
    <property type="entry name" value="CheY-like"/>
    <property type="match status" value="1"/>
</dbReference>
<evidence type="ECO:0000256" key="1">
    <source>
        <dbReference type="ARBA" id="ARBA00022553"/>
    </source>
</evidence>
<dbReference type="PANTHER" id="PTHR44591">
    <property type="entry name" value="STRESS RESPONSE REGULATOR PROTEIN 1"/>
    <property type="match status" value="1"/>
</dbReference>
<evidence type="ECO:0000313" key="4">
    <source>
        <dbReference type="EMBL" id="BBB30406.1"/>
    </source>
</evidence>
<dbReference type="InterPro" id="IPR050595">
    <property type="entry name" value="Bact_response_regulator"/>
</dbReference>
<accession>A0A7R6SWG3</accession>
<dbReference type="EMBL" id="AP014546">
    <property type="protein sequence ID" value="BBB30406.1"/>
    <property type="molecule type" value="Genomic_DNA"/>
</dbReference>
<proteinExistence type="predicted"/>
<dbReference type="GO" id="GO:0000160">
    <property type="term" value="P:phosphorelay signal transduction system"/>
    <property type="evidence" value="ECO:0007669"/>
    <property type="project" value="InterPro"/>
</dbReference>
<dbReference type="Gene3D" id="3.40.50.2300">
    <property type="match status" value="1"/>
</dbReference>
<feature type="modified residue" description="4-aspartylphosphate" evidence="2">
    <location>
        <position position="308"/>
    </location>
</feature>
<dbReference type="Proteomes" id="UP000595332">
    <property type="component" value="Chromosome"/>
</dbReference>
<gene>
    <name evidence="4" type="ORF">NEJAP_2461</name>
</gene>
<dbReference type="AlphaFoldDB" id="A0A7R6SWG3"/>
<protein>
    <submittedName>
        <fullName evidence="4">Two-component system response regulator</fullName>
    </submittedName>
</protein>
<organism evidence="4 5">
    <name type="scientific">Neptunomonas japonica JAMM 1380</name>
    <dbReference type="NCBI Taxonomy" id="1441457"/>
    <lineage>
        <taxon>Bacteria</taxon>
        <taxon>Pseudomonadati</taxon>
        <taxon>Pseudomonadota</taxon>
        <taxon>Gammaproteobacteria</taxon>
        <taxon>Oceanospirillales</taxon>
        <taxon>Oceanospirillaceae</taxon>
        <taxon>Neptunomonas</taxon>
    </lineage>
</organism>
<dbReference type="PROSITE" id="PS50110">
    <property type="entry name" value="RESPONSE_REGULATORY"/>
    <property type="match status" value="1"/>
</dbReference>
<dbReference type="InterPro" id="IPR011006">
    <property type="entry name" value="CheY-like_superfamily"/>
</dbReference>
<dbReference type="KEGG" id="njp:NEJAP_2461"/>
<feature type="domain" description="Response regulatory" evidence="3">
    <location>
        <begin position="259"/>
        <end position="375"/>
    </location>
</feature>
<evidence type="ECO:0000256" key="2">
    <source>
        <dbReference type="PROSITE-ProRule" id="PRU00169"/>
    </source>
</evidence>
<dbReference type="RefSeq" id="WP_201347596.1">
    <property type="nucleotide sequence ID" value="NZ_AP014546.1"/>
</dbReference>
<dbReference type="PANTHER" id="PTHR44591:SF23">
    <property type="entry name" value="CHEY SUBFAMILY"/>
    <property type="match status" value="1"/>
</dbReference>
<dbReference type="Pfam" id="PF00072">
    <property type="entry name" value="Response_reg"/>
    <property type="match status" value="1"/>
</dbReference>
<keyword evidence="5" id="KW-1185">Reference proteome</keyword>
<evidence type="ECO:0000259" key="3">
    <source>
        <dbReference type="PROSITE" id="PS50110"/>
    </source>
</evidence>
<dbReference type="InterPro" id="IPR001789">
    <property type="entry name" value="Sig_transdc_resp-reg_receiver"/>
</dbReference>
<evidence type="ECO:0000313" key="5">
    <source>
        <dbReference type="Proteomes" id="UP000595332"/>
    </source>
</evidence>
<reference evidence="4 5" key="1">
    <citation type="journal article" date="2008" name="Int. J. Syst. Evol. Microbiol.">
        <title>Neptunomonas japonica sp. nov., an Osedax japonicus symbiont-like bacterium isolated from sediment adjacent to sperm whale carcasses off Kagoshima, Japan.</title>
        <authorList>
            <person name="Miyazaki M."/>
            <person name="Nogi Y."/>
            <person name="Fujiwara Y."/>
            <person name="Kawato M."/>
            <person name="Kubokawa K."/>
            <person name="Horikoshi K."/>
        </authorList>
    </citation>
    <scope>NUCLEOTIDE SEQUENCE [LARGE SCALE GENOMIC DNA]</scope>
    <source>
        <strain evidence="4 5">JAMM 1380</strain>
    </source>
</reference>
<keyword evidence="1 2" id="KW-0597">Phosphoprotein</keyword>
<sequence>MGSSCRFSVLLVTDDVEEIRSVCNLIKRHFPQFYIAKSEEEALKIIVDKKIDVLLMGLKTLQANEVCYLHLLSSKQFVANIIYRKIVLCSREELKEAFSICNKDVFDDYFIIRPLYDPYHILLRLRFIRRVRDNRDPTDISSFSLDDLCNYFDQVVNCQDALGELNKDSYEKLLSIVSFSMEKMKERIFEEGSLPLGQQNEIGSLIDKHTESNLIKGVSDHQKETQQQLHNVVKDVAEIAQLKKKKLESPAPVSFTDSNILLIEDDSSTRDNIKDTLSSAGYSAQVSASATHAIQLMRTWKPDIIMIDLRLPDMSPLYVINTIKNDPELKNSRILVLAKVGDKESAQEAMKLGVHEVMRKPVDRDMLIYKIDYNLKELKKAQHA</sequence>
<name>A0A7R6SWG3_9GAMM</name>